<keyword evidence="4" id="KW-1185">Reference proteome</keyword>
<reference evidence="3 4" key="1">
    <citation type="journal article" date="2015" name="Genome Announc.">
        <title>Complete Genome Sequence of Cupriavidus basilensis 4G11, Isolated from the Oak Ridge Field Research Center Site.</title>
        <authorList>
            <person name="Ray J."/>
            <person name="Waters R.J."/>
            <person name="Skerker J.M."/>
            <person name="Kuehl J.V."/>
            <person name="Price M.N."/>
            <person name="Huang J."/>
            <person name="Chakraborty R."/>
            <person name="Arkin A.P."/>
            <person name="Deutschbauer A."/>
        </authorList>
    </citation>
    <scope>NUCLEOTIDE SEQUENCE [LARGE SCALE GENOMIC DNA]</scope>
    <source>
        <strain evidence="3">4G11</strain>
    </source>
</reference>
<dbReference type="KEGG" id="cbw:RR42_m3789"/>
<dbReference type="Proteomes" id="UP000031843">
    <property type="component" value="Chromosome main"/>
</dbReference>
<dbReference type="EMBL" id="CP010536">
    <property type="protein sequence ID" value="AJG21149.1"/>
    <property type="molecule type" value="Genomic_DNA"/>
</dbReference>
<accession>A0A0C4YGW5</accession>
<dbReference type="OrthoDB" id="8678477at2"/>
<dbReference type="InterPro" id="IPR042100">
    <property type="entry name" value="Bug_dom1"/>
</dbReference>
<dbReference type="RefSeq" id="WP_052494697.1">
    <property type="nucleotide sequence ID" value="NZ_CP010536.1"/>
</dbReference>
<evidence type="ECO:0000256" key="1">
    <source>
        <dbReference type="ARBA" id="ARBA00006987"/>
    </source>
</evidence>
<feature type="chain" id="PRO_5002174184" evidence="2">
    <location>
        <begin position="38"/>
        <end position="337"/>
    </location>
</feature>
<dbReference type="Gene3D" id="3.40.190.150">
    <property type="entry name" value="Bordetella uptake gene, domain 1"/>
    <property type="match status" value="1"/>
</dbReference>
<dbReference type="InterPro" id="IPR005064">
    <property type="entry name" value="BUG"/>
</dbReference>
<proteinExistence type="inferred from homology"/>
<dbReference type="PANTHER" id="PTHR42928">
    <property type="entry name" value="TRICARBOXYLATE-BINDING PROTEIN"/>
    <property type="match status" value="1"/>
</dbReference>
<dbReference type="Gene3D" id="3.40.190.10">
    <property type="entry name" value="Periplasmic binding protein-like II"/>
    <property type="match status" value="1"/>
</dbReference>
<sequence length="337" mass="35155">MSCHSSANRRNRRLPAFLSPVLAAAALCLAFAPAASAAYPDRPIRLVVPYAPGATTDSLARLIGKELQVRLKQSVVVENRPGAGGTIGSDYVSKAPADGYTLLLGAVGPVSVGKALYPALPYDPAKDLAGVGLIGTVPFILVAGTRGQRFDAVPALVRASVAAPDTIAYGSAGNGTPQHIIGAMFSQATGARLLHSPYKGSGPAINDLLGGQIALMFDSPVLLMPHIKAGTVVPLAQTGARRSALLPGVPTMREQGVRDFDAAPWYGIMAPGKLPGDILERLNRELNAVLADKQMQERLLALGVEARPLDPAGFRQFLSQAQTSWTRAVSSASVKPD</sequence>
<feature type="signal peptide" evidence="2">
    <location>
        <begin position="1"/>
        <end position="37"/>
    </location>
</feature>
<evidence type="ECO:0000256" key="2">
    <source>
        <dbReference type="SAM" id="SignalP"/>
    </source>
</evidence>
<dbReference type="PIRSF" id="PIRSF017082">
    <property type="entry name" value="YflP"/>
    <property type="match status" value="1"/>
</dbReference>
<organism evidence="3 4">
    <name type="scientific">Cupriavidus basilensis</name>
    <dbReference type="NCBI Taxonomy" id="68895"/>
    <lineage>
        <taxon>Bacteria</taxon>
        <taxon>Pseudomonadati</taxon>
        <taxon>Pseudomonadota</taxon>
        <taxon>Betaproteobacteria</taxon>
        <taxon>Burkholderiales</taxon>
        <taxon>Burkholderiaceae</taxon>
        <taxon>Cupriavidus</taxon>
    </lineage>
</organism>
<dbReference type="Pfam" id="PF03401">
    <property type="entry name" value="TctC"/>
    <property type="match status" value="1"/>
</dbReference>
<gene>
    <name evidence="3" type="ORF">RR42_m3789</name>
</gene>
<keyword evidence="2" id="KW-0732">Signal</keyword>
<protein>
    <submittedName>
        <fullName evidence="3">Tricarboxylate transport protein TctC</fullName>
    </submittedName>
</protein>
<evidence type="ECO:0000313" key="3">
    <source>
        <dbReference type="EMBL" id="AJG21149.1"/>
    </source>
</evidence>
<evidence type="ECO:0000313" key="4">
    <source>
        <dbReference type="Proteomes" id="UP000031843"/>
    </source>
</evidence>
<dbReference type="AlphaFoldDB" id="A0A0C4YGW5"/>
<dbReference type="STRING" id="68895.RR42_m3789"/>
<name>A0A0C4YGW5_9BURK</name>
<comment type="similarity">
    <text evidence="1">Belongs to the UPF0065 (bug) family.</text>
</comment>
<dbReference type="CDD" id="cd13578">
    <property type="entry name" value="PBP2_Bug27"/>
    <property type="match status" value="1"/>
</dbReference>
<dbReference type="SUPFAM" id="SSF53850">
    <property type="entry name" value="Periplasmic binding protein-like II"/>
    <property type="match status" value="1"/>
</dbReference>
<dbReference type="PANTHER" id="PTHR42928:SF5">
    <property type="entry name" value="BLR1237 PROTEIN"/>
    <property type="match status" value="1"/>
</dbReference>